<organism evidence="1 2">
    <name type="scientific">Stylosanthes scabra</name>
    <dbReference type="NCBI Taxonomy" id="79078"/>
    <lineage>
        <taxon>Eukaryota</taxon>
        <taxon>Viridiplantae</taxon>
        <taxon>Streptophyta</taxon>
        <taxon>Embryophyta</taxon>
        <taxon>Tracheophyta</taxon>
        <taxon>Spermatophyta</taxon>
        <taxon>Magnoliopsida</taxon>
        <taxon>eudicotyledons</taxon>
        <taxon>Gunneridae</taxon>
        <taxon>Pentapetalae</taxon>
        <taxon>rosids</taxon>
        <taxon>fabids</taxon>
        <taxon>Fabales</taxon>
        <taxon>Fabaceae</taxon>
        <taxon>Papilionoideae</taxon>
        <taxon>50 kb inversion clade</taxon>
        <taxon>dalbergioids sensu lato</taxon>
        <taxon>Dalbergieae</taxon>
        <taxon>Pterocarpus clade</taxon>
        <taxon>Stylosanthes</taxon>
    </lineage>
</organism>
<evidence type="ECO:0000313" key="2">
    <source>
        <dbReference type="Proteomes" id="UP001341840"/>
    </source>
</evidence>
<name>A0ABU6WUY8_9FABA</name>
<evidence type="ECO:0000313" key="1">
    <source>
        <dbReference type="EMBL" id="MED6188696.1"/>
    </source>
</evidence>
<keyword evidence="2" id="KW-1185">Reference proteome</keyword>
<sequence length="91" mass="10838">MHLPVEALKFRKDFGNQVFGAGNRRDKQFFEFDPKIERTLTKHRNRVKFQRALQGQPSKGTFSEEFSEEEIVEEVFQEEIRDNMDDNTNNN</sequence>
<reference evidence="1 2" key="1">
    <citation type="journal article" date="2023" name="Plants (Basel)">
        <title>Bridging the Gap: Combining Genomics and Transcriptomics Approaches to Understand Stylosanthes scabra, an Orphan Legume from the Brazilian Caatinga.</title>
        <authorList>
            <person name="Ferreira-Neto J.R.C."/>
            <person name="da Silva M.D."/>
            <person name="Binneck E."/>
            <person name="de Melo N.F."/>
            <person name="da Silva R.H."/>
            <person name="de Melo A.L.T.M."/>
            <person name="Pandolfi V."/>
            <person name="Bustamante F.O."/>
            <person name="Brasileiro-Vidal A.C."/>
            <person name="Benko-Iseppon A.M."/>
        </authorList>
    </citation>
    <scope>NUCLEOTIDE SEQUENCE [LARGE SCALE GENOMIC DNA]</scope>
    <source>
        <tissue evidence="1">Leaves</tissue>
    </source>
</reference>
<accession>A0ABU6WUY8</accession>
<dbReference type="Proteomes" id="UP001341840">
    <property type="component" value="Unassembled WGS sequence"/>
</dbReference>
<dbReference type="EMBL" id="JASCZI010182838">
    <property type="protein sequence ID" value="MED6188696.1"/>
    <property type="molecule type" value="Genomic_DNA"/>
</dbReference>
<comment type="caution">
    <text evidence="1">The sequence shown here is derived from an EMBL/GenBank/DDBJ whole genome shotgun (WGS) entry which is preliminary data.</text>
</comment>
<proteinExistence type="predicted"/>
<protein>
    <submittedName>
        <fullName evidence="1">Uncharacterized protein</fullName>
    </submittedName>
</protein>
<gene>
    <name evidence="1" type="ORF">PIB30_088305</name>
</gene>